<feature type="DNA-binding region" description="H-T-H motif" evidence="4">
    <location>
        <begin position="24"/>
        <end position="43"/>
    </location>
</feature>
<dbReference type="SUPFAM" id="SSF46689">
    <property type="entry name" value="Homeodomain-like"/>
    <property type="match status" value="1"/>
</dbReference>
<sequence>MSTKDKILTVSKSHFAQNGYEGTTMSMIAEDVGIRKPSLYSHYSSKSDIFKDVLTFEFDSYLSFVREILSDKNQSAVEKLSTLFIEHLPRDEKKEMDNEFYYRFIKYPPVEIEEYTLSHYREMERTMFQMFDAVVKEGKEEGDIDASLSSRQIYDTYFIMIDGIDTMKGLYSFEHVKKSSENVWQVFYRGIKA</sequence>
<dbReference type="AlphaFoldDB" id="A0A1G9B2X1"/>
<dbReference type="Proteomes" id="UP000199008">
    <property type="component" value="Unassembled WGS sequence"/>
</dbReference>
<dbReference type="InterPro" id="IPR009057">
    <property type="entry name" value="Homeodomain-like_sf"/>
</dbReference>
<protein>
    <submittedName>
        <fullName evidence="6">Transcriptional regulator, TetR family</fullName>
    </submittedName>
</protein>
<evidence type="ECO:0000259" key="5">
    <source>
        <dbReference type="PROSITE" id="PS50977"/>
    </source>
</evidence>
<dbReference type="Pfam" id="PF00440">
    <property type="entry name" value="TetR_N"/>
    <property type="match status" value="1"/>
</dbReference>
<keyword evidence="1" id="KW-0805">Transcription regulation</keyword>
<dbReference type="GO" id="GO:0003677">
    <property type="term" value="F:DNA binding"/>
    <property type="evidence" value="ECO:0007669"/>
    <property type="project" value="UniProtKB-UniRule"/>
</dbReference>
<evidence type="ECO:0000313" key="6">
    <source>
        <dbReference type="EMBL" id="SDK33882.1"/>
    </source>
</evidence>
<evidence type="ECO:0000256" key="1">
    <source>
        <dbReference type="ARBA" id="ARBA00023015"/>
    </source>
</evidence>
<dbReference type="EMBL" id="FNFY01000002">
    <property type="protein sequence ID" value="SDK33882.1"/>
    <property type="molecule type" value="Genomic_DNA"/>
</dbReference>
<dbReference type="STRING" id="576118.SAMN05216216_10298"/>
<dbReference type="RefSeq" id="WP_176754025.1">
    <property type="nucleotide sequence ID" value="NZ_FNFY01000002.1"/>
</dbReference>
<dbReference type="Gene3D" id="1.10.10.60">
    <property type="entry name" value="Homeodomain-like"/>
    <property type="match status" value="1"/>
</dbReference>
<dbReference type="PANTHER" id="PTHR47506:SF6">
    <property type="entry name" value="HTH-TYPE TRANSCRIPTIONAL REPRESSOR NEMR"/>
    <property type="match status" value="1"/>
</dbReference>
<proteinExistence type="predicted"/>
<keyword evidence="2 4" id="KW-0238">DNA-binding</keyword>
<organism evidence="6 7">
    <name type="scientific">Lacicoccus qingdaonensis</name>
    <dbReference type="NCBI Taxonomy" id="576118"/>
    <lineage>
        <taxon>Bacteria</taxon>
        <taxon>Bacillati</taxon>
        <taxon>Bacillota</taxon>
        <taxon>Bacilli</taxon>
        <taxon>Bacillales</taxon>
        <taxon>Salinicoccaceae</taxon>
        <taxon>Lacicoccus</taxon>
    </lineage>
</organism>
<feature type="domain" description="HTH tetR-type" evidence="5">
    <location>
        <begin position="1"/>
        <end position="61"/>
    </location>
</feature>
<evidence type="ECO:0000256" key="4">
    <source>
        <dbReference type="PROSITE-ProRule" id="PRU00335"/>
    </source>
</evidence>
<dbReference type="SUPFAM" id="SSF48498">
    <property type="entry name" value="Tetracyclin repressor-like, C-terminal domain"/>
    <property type="match status" value="1"/>
</dbReference>
<keyword evidence="3" id="KW-0804">Transcription</keyword>
<keyword evidence="7" id="KW-1185">Reference proteome</keyword>
<gene>
    <name evidence="6" type="ORF">SAMN05216216_10298</name>
</gene>
<dbReference type="Gene3D" id="1.10.357.10">
    <property type="entry name" value="Tetracycline Repressor, domain 2"/>
    <property type="match status" value="1"/>
</dbReference>
<dbReference type="PANTHER" id="PTHR47506">
    <property type="entry name" value="TRANSCRIPTIONAL REGULATORY PROTEIN"/>
    <property type="match status" value="1"/>
</dbReference>
<dbReference type="PRINTS" id="PR00455">
    <property type="entry name" value="HTHTETR"/>
</dbReference>
<dbReference type="PROSITE" id="PS50977">
    <property type="entry name" value="HTH_TETR_2"/>
    <property type="match status" value="1"/>
</dbReference>
<name>A0A1G9B2X1_9BACL</name>
<evidence type="ECO:0000256" key="2">
    <source>
        <dbReference type="ARBA" id="ARBA00023125"/>
    </source>
</evidence>
<evidence type="ECO:0000256" key="3">
    <source>
        <dbReference type="ARBA" id="ARBA00023163"/>
    </source>
</evidence>
<dbReference type="InterPro" id="IPR036271">
    <property type="entry name" value="Tet_transcr_reg_TetR-rel_C_sf"/>
</dbReference>
<dbReference type="InterPro" id="IPR001647">
    <property type="entry name" value="HTH_TetR"/>
</dbReference>
<reference evidence="7" key="1">
    <citation type="submission" date="2016-10" db="EMBL/GenBank/DDBJ databases">
        <authorList>
            <person name="Varghese N."/>
            <person name="Submissions S."/>
        </authorList>
    </citation>
    <scope>NUCLEOTIDE SEQUENCE [LARGE SCALE GENOMIC DNA]</scope>
    <source>
        <strain evidence="7">CGMCC 1.8895</strain>
    </source>
</reference>
<evidence type="ECO:0000313" key="7">
    <source>
        <dbReference type="Proteomes" id="UP000199008"/>
    </source>
</evidence>
<accession>A0A1G9B2X1</accession>